<comment type="cofactor">
    <cofactor evidence="4">
        <name>Zn(2+)</name>
        <dbReference type="ChEBI" id="CHEBI:29105"/>
    </cofactor>
</comment>
<proteinExistence type="inferred from homology"/>
<dbReference type="InterPro" id="IPR011032">
    <property type="entry name" value="GroES-like_sf"/>
</dbReference>
<dbReference type="GO" id="GO:0016616">
    <property type="term" value="F:oxidoreductase activity, acting on the CH-OH group of donors, NAD or NADP as acceptor"/>
    <property type="evidence" value="ECO:0007669"/>
    <property type="project" value="UniProtKB-ARBA"/>
</dbReference>
<dbReference type="Gene3D" id="3.90.180.10">
    <property type="entry name" value="Medium-chain alcohol dehydrogenases, catalytic domain"/>
    <property type="match status" value="1"/>
</dbReference>
<dbReference type="GO" id="GO:0008270">
    <property type="term" value="F:zinc ion binding"/>
    <property type="evidence" value="ECO:0007669"/>
    <property type="project" value="InterPro"/>
</dbReference>
<dbReference type="Proteomes" id="UP000782312">
    <property type="component" value="Unassembled WGS sequence"/>
</dbReference>
<dbReference type="SMART" id="SM00829">
    <property type="entry name" value="PKS_ER"/>
    <property type="match status" value="1"/>
</dbReference>
<dbReference type="Pfam" id="PF00107">
    <property type="entry name" value="ADH_zinc_N"/>
    <property type="match status" value="1"/>
</dbReference>
<comment type="similarity">
    <text evidence="4">Belongs to the zinc-containing alcohol dehydrogenase family.</text>
</comment>
<keyword evidence="3" id="KW-0560">Oxidoreductase</keyword>
<protein>
    <submittedName>
        <fullName evidence="6">Alcohol dehydrogenase catalytic domain-containing protein</fullName>
    </submittedName>
</protein>
<gene>
    <name evidence="6" type="ORF">HYZ11_06635</name>
</gene>
<evidence type="ECO:0000313" key="7">
    <source>
        <dbReference type="Proteomes" id="UP000782312"/>
    </source>
</evidence>
<reference evidence="6" key="1">
    <citation type="submission" date="2020-07" db="EMBL/GenBank/DDBJ databases">
        <title>Huge and variable diversity of episymbiotic CPR bacteria and DPANN archaea in groundwater ecosystems.</title>
        <authorList>
            <person name="He C.Y."/>
            <person name="Keren R."/>
            <person name="Whittaker M."/>
            <person name="Farag I.F."/>
            <person name="Doudna J."/>
            <person name="Cate J.H.D."/>
            <person name="Banfield J.F."/>
        </authorList>
    </citation>
    <scope>NUCLEOTIDE SEQUENCE</scope>
    <source>
        <strain evidence="6">NC_groundwater_763_Ag_S-0.2um_68_21</strain>
    </source>
</reference>
<accession>A0A932HZD7</accession>
<dbReference type="Pfam" id="PF08240">
    <property type="entry name" value="ADH_N"/>
    <property type="match status" value="1"/>
</dbReference>
<dbReference type="InterPro" id="IPR002328">
    <property type="entry name" value="ADH_Zn_CS"/>
</dbReference>
<comment type="caution">
    <text evidence="6">The sequence shown here is derived from an EMBL/GenBank/DDBJ whole genome shotgun (WGS) entry which is preliminary data.</text>
</comment>
<feature type="domain" description="Enoyl reductase (ER)" evidence="5">
    <location>
        <begin position="12"/>
        <end position="340"/>
    </location>
</feature>
<dbReference type="SUPFAM" id="SSF50129">
    <property type="entry name" value="GroES-like"/>
    <property type="match status" value="1"/>
</dbReference>
<dbReference type="InterPro" id="IPR036291">
    <property type="entry name" value="NAD(P)-bd_dom_sf"/>
</dbReference>
<dbReference type="PANTHER" id="PTHR43401:SF2">
    <property type="entry name" value="L-THREONINE 3-DEHYDROGENASE"/>
    <property type="match status" value="1"/>
</dbReference>
<evidence type="ECO:0000256" key="2">
    <source>
        <dbReference type="ARBA" id="ARBA00022833"/>
    </source>
</evidence>
<evidence type="ECO:0000313" key="6">
    <source>
        <dbReference type="EMBL" id="MBI3127263.1"/>
    </source>
</evidence>
<organism evidence="6 7">
    <name type="scientific">Tectimicrobiota bacterium</name>
    <dbReference type="NCBI Taxonomy" id="2528274"/>
    <lineage>
        <taxon>Bacteria</taxon>
        <taxon>Pseudomonadati</taxon>
        <taxon>Nitrospinota/Tectimicrobiota group</taxon>
        <taxon>Candidatus Tectimicrobiota</taxon>
    </lineage>
</organism>
<dbReference type="PANTHER" id="PTHR43401">
    <property type="entry name" value="L-THREONINE 3-DEHYDROGENASE"/>
    <property type="match status" value="1"/>
</dbReference>
<dbReference type="PROSITE" id="PS00059">
    <property type="entry name" value="ADH_ZINC"/>
    <property type="match status" value="1"/>
</dbReference>
<keyword evidence="2 4" id="KW-0862">Zinc</keyword>
<dbReference type="InterPro" id="IPR013149">
    <property type="entry name" value="ADH-like_C"/>
</dbReference>
<sequence length="344" mass="36392">MKALVKTAKGPGRMEILDIEEPRTGPGQVKVKVVRAGICGTDVHIASGEFFHYLPPLALGHEFAGTVAEVGEGVEGIAVGDRVTAEPTKSTCGTCLHCRSGAYNRCDKRDIAGVVSHGAFTDYVVTRAASVHKLPDSVSFTAAALTEPLAVCVHGVTEQCSLREGDLVLICGPGPIGLTCLQVARAFGARVVVAGTLGDVHRLSLAERLGAERTAMVEGEALRDFVADSTEGCGFDMAIEAAGAPAAFRTCLEFIRKGGQILQIGIPGRPVEVVMDQVAWKEVRIVGTFGQKDTAWRTAIRLMAEKRVDMEALVSDIVPLSEWESGFRLAGEGAGVKVLLDPEK</sequence>
<dbReference type="Gene3D" id="3.40.50.720">
    <property type="entry name" value="NAD(P)-binding Rossmann-like Domain"/>
    <property type="match status" value="1"/>
</dbReference>
<keyword evidence="1 4" id="KW-0479">Metal-binding</keyword>
<dbReference type="InterPro" id="IPR013154">
    <property type="entry name" value="ADH-like_N"/>
</dbReference>
<evidence type="ECO:0000256" key="3">
    <source>
        <dbReference type="ARBA" id="ARBA00023002"/>
    </source>
</evidence>
<evidence type="ECO:0000256" key="4">
    <source>
        <dbReference type="RuleBase" id="RU361277"/>
    </source>
</evidence>
<dbReference type="AlphaFoldDB" id="A0A932HZD7"/>
<name>A0A932HZD7_UNCTE</name>
<dbReference type="InterPro" id="IPR050129">
    <property type="entry name" value="Zn_alcohol_dh"/>
</dbReference>
<evidence type="ECO:0000256" key="1">
    <source>
        <dbReference type="ARBA" id="ARBA00022723"/>
    </source>
</evidence>
<evidence type="ECO:0000259" key="5">
    <source>
        <dbReference type="SMART" id="SM00829"/>
    </source>
</evidence>
<dbReference type="SUPFAM" id="SSF51735">
    <property type="entry name" value="NAD(P)-binding Rossmann-fold domains"/>
    <property type="match status" value="1"/>
</dbReference>
<dbReference type="InterPro" id="IPR020843">
    <property type="entry name" value="ER"/>
</dbReference>
<dbReference type="EMBL" id="JACPUR010000017">
    <property type="protein sequence ID" value="MBI3127263.1"/>
    <property type="molecule type" value="Genomic_DNA"/>
</dbReference>